<dbReference type="Proteomes" id="UP000790580">
    <property type="component" value="Unassembled WGS sequence"/>
</dbReference>
<evidence type="ECO:0000313" key="4">
    <source>
        <dbReference type="Proteomes" id="UP000790580"/>
    </source>
</evidence>
<dbReference type="PANTHER" id="PTHR37689">
    <property type="entry name" value="PROTEIN FDHE"/>
    <property type="match status" value="1"/>
</dbReference>
<proteinExistence type="predicted"/>
<dbReference type="RefSeq" id="WP_176371443.1">
    <property type="nucleotide sequence ID" value="NZ_JAHQCR010000030.1"/>
</dbReference>
<dbReference type="SUPFAM" id="SSF144020">
    <property type="entry name" value="FdhE-like"/>
    <property type="match status" value="1"/>
</dbReference>
<sequence length="264" mass="30358">MERNVVSEEYINLQKGIMDEQVNIKDMINKKLVYELDKGSLNLESPVLPQMKISPVPVPLFRHAVESISHVVIKHNPDITEEFITKVRGLGDETVLNWIKGTITFDMVYFQNFSRENKIMDPSVPHFLAEQSLRPFMQVLGERCASFINDIDVMGICPCCGETLRLAILQNDGEKYLFCPRCESMWLQKKMECVHCGDDDYENLFYVTVEEDTTSKLEVCKTCRNYLKLVVEAEMTGEKQAALLDLETIHLDFVAEQEGYGENR</sequence>
<dbReference type="InterPro" id="IPR024064">
    <property type="entry name" value="FdhE-like_sf"/>
</dbReference>
<dbReference type="CDD" id="cd16341">
    <property type="entry name" value="FdhE"/>
    <property type="match status" value="1"/>
</dbReference>
<comment type="caution">
    <text evidence="3">The sequence shown here is derived from an EMBL/GenBank/DDBJ whole genome shotgun (WGS) entry which is preliminary data.</text>
</comment>
<keyword evidence="4" id="KW-1185">Reference proteome</keyword>
<evidence type="ECO:0000313" key="3">
    <source>
        <dbReference type="EMBL" id="MBU9721035.1"/>
    </source>
</evidence>
<name>A0ABS6JV66_9BACI</name>
<gene>
    <name evidence="3" type="ORF">KS407_06205</name>
</gene>
<dbReference type="InterPro" id="IPR006452">
    <property type="entry name" value="Formate_DH_accessory"/>
</dbReference>
<dbReference type="PANTHER" id="PTHR37689:SF1">
    <property type="entry name" value="PROTEIN FDHE"/>
    <property type="match status" value="1"/>
</dbReference>
<dbReference type="Gene3D" id="3.90.1670.10">
    <property type="entry name" value="FdhE-like domain"/>
    <property type="match status" value="1"/>
</dbReference>
<reference evidence="3 4" key="1">
    <citation type="submission" date="2021-06" db="EMBL/GenBank/DDBJ databases">
        <title>Bacillus sp. RD4P76, an endophyte from a halophyte.</title>
        <authorList>
            <person name="Sun J.-Q."/>
        </authorList>
    </citation>
    <scope>NUCLEOTIDE SEQUENCE [LARGE SCALE GENOMIC DNA]</scope>
    <source>
        <strain evidence="3 4">JCM 17098</strain>
    </source>
</reference>
<dbReference type="Pfam" id="PF24860">
    <property type="entry name" value="FdhE_C"/>
    <property type="match status" value="1"/>
</dbReference>
<dbReference type="EMBL" id="JAHQCR010000030">
    <property type="protein sequence ID" value="MBU9721035.1"/>
    <property type="molecule type" value="Genomic_DNA"/>
</dbReference>
<keyword evidence="1" id="KW-0963">Cytoplasm</keyword>
<accession>A0ABS6JV66</accession>
<evidence type="ECO:0000259" key="2">
    <source>
        <dbReference type="Pfam" id="PF24860"/>
    </source>
</evidence>
<protein>
    <submittedName>
        <fullName evidence="3">Formate dehydrogenase accessory protein FdhE</fullName>
    </submittedName>
</protein>
<organism evidence="3 4">
    <name type="scientific">Evansella alkalicola</name>
    <dbReference type="NCBI Taxonomy" id="745819"/>
    <lineage>
        <taxon>Bacteria</taxon>
        <taxon>Bacillati</taxon>
        <taxon>Bacillota</taxon>
        <taxon>Bacilli</taxon>
        <taxon>Bacillales</taxon>
        <taxon>Bacillaceae</taxon>
        <taxon>Evansella</taxon>
    </lineage>
</organism>
<feature type="domain" description="FdhE C-terminal" evidence="2">
    <location>
        <begin position="192"/>
        <end position="261"/>
    </location>
</feature>
<dbReference type="InterPro" id="IPR056796">
    <property type="entry name" value="FdhE_C"/>
</dbReference>
<evidence type="ECO:0000256" key="1">
    <source>
        <dbReference type="ARBA" id="ARBA00022490"/>
    </source>
</evidence>